<gene>
    <name evidence="6" type="ORF">HanXRQr2_Chr03g0127031</name>
</gene>
<keyword evidence="1" id="KW-0433">Leucine-rich repeat</keyword>
<dbReference type="PANTHER" id="PTHR48051:SF54">
    <property type="entry name" value="LEUCINE-RICH REPEAT-CONTAINING PROTEIN"/>
    <property type="match status" value="1"/>
</dbReference>
<dbReference type="GO" id="GO:0005737">
    <property type="term" value="C:cytoplasm"/>
    <property type="evidence" value="ECO:0000318"/>
    <property type="project" value="GO_Central"/>
</dbReference>
<sequence length="531" mass="59299">MAVTSGKELSNTYTETIQEIMKTYKSLPPRPTIEEVEAAISVIKTVNMEEKQKLDEISTQICPEDTPPELFSILKKVRQTMVMFQSQEQKKEAMHVVEFDKIYQTFDDLIQRASKCVSGDTQLDKEDDLKYPGGNQLDKDDDLKYPVGNLEKVVISDGSLLNSRKINKVESFKGLVKSASTKATIFPAGVEEPEKLSMMKVAALIETVAKQGGKILDLQSKLMENIEWLPVTIGKLSNITELNLSDNKLTALPSSITNLTALTKLDVHSNQLTNLPDSFGQLVNLLDLDLHANRLKSLPDSFGNLSNLVNLDLSSNHFTHLPDFIGNLTSMQILIVETNDLEELPYTIGLCASLVALKLDFNQLKALPEAIGKLTCLEILTLHYNRVRKLPTTMANLTKLKELDVSFNELEAIPESLCLATNLETLNIGKNFADMTALPRSIGNLENLQVLDISGDQIRSLPESFGLLSKLKIFRAEETPLEVPPKEITKLGAQAVVEYMADLVVRMNAKPQEMNRKRKGFWSWICRIFSC</sequence>
<dbReference type="Pfam" id="PF23598">
    <property type="entry name" value="LRR_14"/>
    <property type="match status" value="1"/>
</dbReference>
<dbReference type="InterPro" id="IPR025875">
    <property type="entry name" value="Leu-rich_rpt_4"/>
</dbReference>
<dbReference type="Pfam" id="PF12799">
    <property type="entry name" value="LRR_4"/>
    <property type="match status" value="1"/>
</dbReference>
<dbReference type="SUPFAM" id="SSF52058">
    <property type="entry name" value="L domain-like"/>
    <property type="match status" value="1"/>
</dbReference>
<dbReference type="InterPro" id="IPR003591">
    <property type="entry name" value="Leu-rich_rpt_typical-subtyp"/>
</dbReference>
<evidence type="ECO:0000313" key="6">
    <source>
        <dbReference type="EMBL" id="KAF5815790.1"/>
    </source>
</evidence>
<proteinExistence type="inferred from homology"/>
<dbReference type="SMART" id="SM00369">
    <property type="entry name" value="LRR_TYP"/>
    <property type="match status" value="9"/>
</dbReference>
<dbReference type="InterPro" id="IPR001611">
    <property type="entry name" value="Leu-rich_rpt"/>
</dbReference>
<feature type="domain" description="Disease resistance R13L4/SHOC-2-like LRR" evidence="5">
    <location>
        <begin position="302"/>
        <end position="431"/>
    </location>
</feature>
<dbReference type="FunFam" id="3.80.10.10:FF:000405">
    <property type="entry name" value="Plant intracellular Ras-group-related LRR protein 4"/>
    <property type="match status" value="1"/>
</dbReference>
<dbReference type="OrthoDB" id="1668230at2759"/>
<keyword evidence="7" id="KW-1185">Reference proteome</keyword>
<dbReference type="Proteomes" id="UP000215914">
    <property type="component" value="Unassembled WGS sequence"/>
</dbReference>
<comment type="caution">
    <text evidence="6">The sequence shown here is derived from an EMBL/GenBank/DDBJ whole genome shotgun (WGS) entry which is preliminary data.</text>
</comment>
<evidence type="ECO:0000256" key="4">
    <source>
        <dbReference type="ARBA" id="ARBA00037519"/>
    </source>
</evidence>
<dbReference type="PROSITE" id="PS51450">
    <property type="entry name" value="LRR"/>
    <property type="match status" value="6"/>
</dbReference>
<dbReference type="Gene3D" id="3.80.10.10">
    <property type="entry name" value="Ribonuclease Inhibitor"/>
    <property type="match status" value="3"/>
</dbReference>
<dbReference type="SMART" id="SM00364">
    <property type="entry name" value="LRR_BAC"/>
    <property type="match status" value="8"/>
</dbReference>
<dbReference type="PANTHER" id="PTHR48051">
    <property type="match status" value="1"/>
</dbReference>
<protein>
    <submittedName>
        <fullName evidence="6">Leucine-rich repeat domain superfamily</fullName>
    </submittedName>
</protein>
<comment type="similarity">
    <text evidence="3">Belongs to the SHOC2 family.</text>
</comment>
<dbReference type="AlphaFoldDB" id="A0A9K3JIE5"/>
<name>A0A9K3JIE5_HELAN</name>
<dbReference type="EMBL" id="MNCJ02000318">
    <property type="protein sequence ID" value="KAF5815790.1"/>
    <property type="molecule type" value="Genomic_DNA"/>
</dbReference>
<dbReference type="Gramene" id="mRNA:HanXRQr2_Chr03g0127031">
    <property type="protein sequence ID" value="mRNA:HanXRQr2_Chr03g0127031"/>
    <property type="gene ID" value="HanXRQr2_Chr03g0127031"/>
</dbReference>
<evidence type="ECO:0000313" key="7">
    <source>
        <dbReference type="Proteomes" id="UP000215914"/>
    </source>
</evidence>
<dbReference type="InterPro" id="IPR055414">
    <property type="entry name" value="LRR_R13L4/SHOC2-like"/>
</dbReference>
<keyword evidence="2" id="KW-0677">Repeat</keyword>
<comment type="function">
    <text evidence="4">Leucine-rich repeat protein that likely mediates protein interactions, possibly in the context of signal transduction.</text>
</comment>
<evidence type="ECO:0000256" key="1">
    <source>
        <dbReference type="ARBA" id="ARBA00022614"/>
    </source>
</evidence>
<dbReference type="GO" id="GO:0006952">
    <property type="term" value="P:defense response"/>
    <property type="evidence" value="ECO:0007669"/>
    <property type="project" value="UniProtKB-ARBA"/>
</dbReference>
<dbReference type="InterPro" id="IPR032675">
    <property type="entry name" value="LRR_dom_sf"/>
</dbReference>
<reference evidence="6" key="1">
    <citation type="journal article" date="2017" name="Nature">
        <title>The sunflower genome provides insights into oil metabolism, flowering and Asterid evolution.</title>
        <authorList>
            <person name="Badouin H."/>
            <person name="Gouzy J."/>
            <person name="Grassa C.J."/>
            <person name="Murat F."/>
            <person name="Staton S.E."/>
            <person name="Cottret L."/>
            <person name="Lelandais-Briere C."/>
            <person name="Owens G.L."/>
            <person name="Carrere S."/>
            <person name="Mayjonade B."/>
            <person name="Legrand L."/>
            <person name="Gill N."/>
            <person name="Kane N.C."/>
            <person name="Bowers J.E."/>
            <person name="Hubner S."/>
            <person name="Bellec A."/>
            <person name="Berard A."/>
            <person name="Berges H."/>
            <person name="Blanchet N."/>
            <person name="Boniface M.C."/>
            <person name="Brunel D."/>
            <person name="Catrice O."/>
            <person name="Chaidir N."/>
            <person name="Claudel C."/>
            <person name="Donnadieu C."/>
            <person name="Faraut T."/>
            <person name="Fievet G."/>
            <person name="Helmstetter N."/>
            <person name="King M."/>
            <person name="Knapp S.J."/>
            <person name="Lai Z."/>
            <person name="Le Paslier M.C."/>
            <person name="Lippi Y."/>
            <person name="Lorenzon L."/>
            <person name="Mandel J.R."/>
            <person name="Marage G."/>
            <person name="Marchand G."/>
            <person name="Marquand E."/>
            <person name="Bret-Mestries E."/>
            <person name="Morien E."/>
            <person name="Nambeesan S."/>
            <person name="Nguyen T."/>
            <person name="Pegot-Espagnet P."/>
            <person name="Pouilly N."/>
            <person name="Raftis F."/>
            <person name="Sallet E."/>
            <person name="Schiex T."/>
            <person name="Thomas J."/>
            <person name="Vandecasteele C."/>
            <person name="Vares D."/>
            <person name="Vear F."/>
            <person name="Vautrin S."/>
            <person name="Crespi M."/>
            <person name="Mangin B."/>
            <person name="Burke J.M."/>
            <person name="Salse J."/>
            <person name="Munos S."/>
            <person name="Vincourt P."/>
            <person name="Rieseberg L.H."/>
            <person name="Langlade N.B."/>
        </authorList>
    </citation>
    <scope>NUCLEOTIDE SEQUENCE</scope>
    <source>
        <tissue evidence="6">Leaves</tissue>
    </source>
</reference>
<dbReference type="InterPro" id="IPR050216">
    <property type="entry name" value="LRR_domain-containing"/>
</dbReference>
<dbReference type="GO" id="GO:0051707">
    <property type="term" value="P:response to other organism"/>
    <property type="evidence" value="ECO:0007669"/>
    <property type="project" value="UniProtKB-ARBA"/>
</dbReference>
<evidence type="ECO:0000256" key="3">
    <source>
        <dbReference type="ARBA" id="ARBA00023786"/>
    </source>
</evidence>
<evidence type="ECO:0000256" key="2">
    <source>
        <dbReference type="ARBA" id="ARBA00022737"/>
    </source>
</evidence>
<reference evidence="6" key="2">
    <citation type="submission" date="2020-06" db="EMBL/GenBank/DDBJ databases">
        <title>Helianthus annuus Genome sequencing and assembly Release 2.</title>
        <authorList>
            <person name="Gouzy J."/>
            <person name="Langlade N."/>
            <person name="Munos S."/>
        </authorList>
    </citation>
    <scope>NUCLEOTIDE SEQUENCE</scope>
    <source>
        <tissue evidence="6">Leaves</tissue>
    </source>
</reference>
<accession>A0A9K3JIE5</accession>
<organism evidence="6 7">
    <name type="scientific">Helianthus annuus</name>
    <name type="common">Common sunflower</name>
    <dbReference type="NCBI Taxonomy" id="4232"/>
    <lineage>
        <taxon>Eukaryota</taxon>
        <taxon>Viridiplantae</taxon>
        <taxon>Streptophyta</taxon>
        <taxon>Embryophyta</taxon>
        <taxon>Tracheophyta</taxon>
        <taxon>Spermatophyta</taxon>
        <taxon>Magnoliopsida</taxon>
        <taxon>eudicotyledons</taxon>
        <taxon>Gunneridae</taxon>
        <taxon>Pentapetalae</taxon>
        <taxon>asterids</taxon>
        <taxon>campanulids</taxon>
        <taxon>Asterales</taxon>
        <taxon>Asteraceae</taxon>
        <taxon>Asteroideae</taxon>
        <taxon>Heliantheae alliance</taxon>
        <taxon>Heliantheae</taxon>
        <taxon>Helianthus</taxon>
    </lineage>
</organism>
<dbReference type="GO" id="GO:0009416">
    <property type="term" value="P:response to light stimulus"/>
    <property type="evidence" value="ECO:0007669"/>
    <property type="project" value="EnsemblPlants"/>
</dbReference>
<evidence type="ECO:0000259" key="5">
    <source>
        <dbReference type="Pfam" id="PF23598"/>
    </source>
</evidence>